<comment type="similarity">
    <text evidence="2 7">Belongs to the ExbD/TolR family.</text>
</comment>
<proteinExistence type="inferred from homology"/>
<keyword evidence="7" id="KW-0813">Transport</keyword>
<accession>A0ABQ3B004</accession>
<gene>
    <name evidence="9" type="ORF">GCM10011613_14680</name>
</gene>
<organism evidence="9 10">
    <name type="scientific">Cellvibrio zantedeschiae</name>
    <dbReference type="NCBI Taxonomy" id="1237077"/>
    <lineage>
        <taxon>Bacteria</taxon>
        <taxon>Pseudomonadati</taxon>
        <taxon>Pseudomonadota</taxon>
        <taxon>Gammaproteobacteria</taxon>
        <taxon>Cellvibrionales</taxon>
        <taxon>Cellvibrionaceae</taxon>
        <taxon>Cellvibrio</taxon>
    </lineage>
</organism>
<feature type="transmembrane region" description="Helical" evidence="8">
    <location>
        <begin position="12"/>
        <end position="31"/>
    </location>
</feature>
<evidence type="ECO:0000256" key="3">
    <source>
        <dbReference type="ARBA" id="ARBA00022475"/>
    </source>
</evidence>
<evidence type="ECO:0000256" key="1">
    <source>
        <dbReference type="ARBA" id="ARBA00004162"/>
    </source>
</evidence>
<keyword evidence="7" id="KW-0653">Protein transport</keyword>
<comment type="subcellular location">
    <subcellularLocation>
        <location evidence="1">Cell membrane</location>
        <topology evidence="1">Single-pass membrane protein</topology>
    </subcellularLocation>
    <subcellularLocation>
        <location evidence="7">Cell membrane</location>
        <topology evidence="7">Single-pass type II membrane protein</topology>
    </subcellularLocation>
</comment>
<evidence type="ECO:0000313" key="9">
    <source>
        <dbReference type="EMBL" id="GGY71158.1"/>
    </source>
</evidence>
<keyword evidence="4 7" id="KW-0812">Transmembrane</keyword>
<evidence type="ECO:0000256" key="2">
    <source>
        <dbReference type="ARBA" id="ARBA00005811"/>
    </source>
</evidence>
<comment type="caution">
    <text evidence="9">The sequence shown here is derived from an EMBL/GenBank/DDBJ whole genome shotgun (WGS) entry which is preliminary data.</text>
</comment>
<keyword evidence="5 8" id="KW-1133">Transmembrane helix</keyword>
<dbReference type="Gene3D" id="3.30.420.270">
    <property type="match status" value="1"/>
</dbReference>
<dbReference type="PANTHER" id="PTHR30558:SF3">
    <property type="entry name" value="BIOPOLYMER TRANSPORT PROTEIN EXBD-RELATED"/>
    <property type="match status" value="1"/>
</dbReference>
<evidence type="ECO:0000256" key="8">
    <source>
        <dbReference type="SAM" id="Phobius"/>
    </source>
</evidence>
<keyword evidence="6 8" id="KW-0472">Membrane</keyword>
<keyword evidence="3" id="KW-1003">Cell membrane</keyword>
<dbReference type="Pfam" id="PF02472">
    <property type="entry name" value="ExbD"/>
    <property type="match status" value="1"/>
</dbReference>
<dbReference type="InterPro" id="IPR003400">
    <property type="entry name" value="ExbD"/>
</dbReference>
<evidence type="ECO:0000256" key="5">
    <source>
        <dbReference type="ARBA" id="ARBA00022989"/>
    </source>
</evidence>
<evidence type="ECO:0000256" key="6">
    <source>
        <dbReference type="ARBA" id="ARBA00023136"/>
    </source>
</evidence>
<protein>
    <submittedName>
        <fullName evidence="9">Biopolymer transporter ExbD</fullName>
    </submittedName>
</protein>
<evidence type="ECO:0000313" key="10">
    <source>
        <dbReference type="Proteomes" id="UP000619761"/>
    </source>
</evidence>
<dbReference type="PANTHER" id="PTHR30558">
    <property type="entry name" value="EXBD MEMBRANE COMPONENT OF PMF-DRIVEN MACROMOLECULE IMPORT SYSTEM"/>
    <property type="match status" value="1"/>
</dbReference>
<keyword evidence="10" id="KW-1185">Reference proteome</keyword>
<evidence type="ECO:0000256" key="7">
    <source>
        <dbReference type="RuleBase" id="RU003879"/>
    </source>
</evidence>
<dbReference type="EMBL" id="BMYZ01000001">
    <property type="protein sequence ID" value="GGY71158.1"/>
    <property type="molecule type" value="Genomic_DNA"/>
</dbReference>
<sequence length="141" mass="15393">MRINLGDDEQPEIGLIALIDCIFFLLMFFMVSTSFSQQTATQGQRELSVVLPEASTNLDLGVAAETIVAISIDKKGNLFLQGEAITTKGLQDHLKDVGAKSKQTLVEIAGDETVPYKYIVGVIDLCQFEGLTNIALQTRNK</sequence>
<name>A0ABQ3B004_9GAMM</name>
<dbReference type="RefSeq" id="WP_189417142.1">
    <property type="nucleotide sequence ID" value="NZ_BMYZ01000001.1"/>
</dbReference>
<dbReference type="Proteomes" id="UP000619761">
    <property type="component" value="Unassembled WGS sequence"/>
</dbReference>
<evidence type="ECO:0000256" key="4">
    <source>
        <dbReference type="ARBA" id="ARBA00022692"/>
    </source>
</evidence>
<reference evidence="10" key="1">
    <citation type="journal article" date="2019" name="Int. J. Syst. Evol. Microbiol.">
        <title>The Global Catalogue of Microorganisms (GCM) 10K type strain sequencing project: providing services to taxonomists for standard genome sequencing and annotation.</title>
        <authorList>
            <consortium name="The Broad Institute Genomics Platform"/>
            <consortium name="The Broad Institute Genome Sequencing Center for Infectious Disease"/>
            <person name="Wu L."/>
            <person name="Ma J."/>
        </authorList>
    </citation>
    <scope>NUCLEOTIDE SEQUENCE [LARGE SCALE GENOMIC DNA]</scope>
    <source>
        <strain evidence="10">KCTC 32239</strain>
    </source>
</reference>